<proteinExistence type="predicted"/>
<feature type="compositionally biased region" description="Basic residues" evidence="1">
    <location>
        <begin position="1"/>
        <end position="21"/>
    </location>
</feature>
<accession>A0A371CSX3</accession>
<feature type="region of interest" description="Disordered" evidence="1">
    <location>
        <begin position="1"/>
        <end position="62"/>
    </location>
</feature>
<evidence type="ECO:0000259" key="2">
    <source>
        <dbReference type="Pfam" id="PF20149"/>
    </source>
</evidence>
<name>A0A371CSX3_9APHY</name>
<dbReference type="EMBL" id="KZ857466">
    <property type="protein sequence ID" value="RDX43380.1"/>
    <property type="molecule type" value="Genomic_DNA"/>
</dbReference>
<evidence type="ECO:0000256" key="1">
    <source>
        <dbReference type="SAM" id="MobiDB-lite"/>
    </source>
</evidence>
<keyword evidence="4" id="KW-1185">Reference proteome</keyword>
<feature type="compositionally biased region" description="Polar residues" evidence="1">
    <location>
        <begin position="208"/>
        <end position="223"/>
    </location>
</feature>
<feature type="region of interest" description="Disordered" evidence="1">
    <location>
        <begin position="182"/>
        <end position="252"/>
    </location>
</feature>
<dbReference type="OrthoDB" id="2803997at2759"/>
<dbReference type="AlphaFoldDB" id="A0A371CSX3"/>
<feature type="compositionally biased region" description="Low complexity" evidence="1">
    <location>
        <begin position="488"/>
        <end position="503"/>
    </location>
</feature>
<dbReference type="Proteomes" id="UP000256964">
    <property type="component" value="Unassembled WGS sequence"/>
</dbReference>
<gene>
    <name evidence="3" type="ORF">OH76DRAFT_1422003</name>
</gene>
<protein>
    <recommendedName>
        <fullName evidence="2">DUF6532 domain-containing protein</fullName>
    </recommendedName>
</protein>
<feature type="compositionally biased region" description="Basic and acidic residues" evidence="1">
    <location>
        <begin position="649"/>
        <end position="660"/>
    </location>
</feature>
<sequence length="660" mass="71848">MSGKRGGGRRPTRGRDRRPSKRQAQDKETEVSSPAAVEQSDVRPRRQIQSTSKADPRSFSPHWTSLGLVIRLRPGHVSSSEHPSDAAQFESDGDPDMDDTQQAGEDSDDAHYEERSGNRRNRMSLRGTQTQKRQEEAPAEVSRDATQAVGAGPTMSAAVIQTPTPGSVGPRTRMEQLRGGHIPIVSSPGNPEPRQSCGGPLSGIPNAASLSPVCTQLSASGQPPQTPLPSIAVAPSRSTQKRTQIDAGLDDEDERNERAVAAELRPRKKAAKNAERMRYKDYKHNTVLYRVMRKAGDILQARFATELPFPAPEEREEVVQVAFEEALRMAGQESDFYTLSEKDMNLLRSEETNIRSRVKKAVVDLIINAYDRHEIRNSFHYEPISNVLIALVLTALRHVLKCWESGQMVSEDFTGAQYRVYDQYLEALDQFDKGPLRRFWAQHRLDIYKHGLSRAGCLEQADASEIVIDLAEDDELQRELAHMQARYGPGLEPSGSPSRPSSGRAELSSGDGFGSLRARPGMSAGLSRALKLGLDGAGAVTTIQTLCISCPRAGSTPGCRFGVQRAAQEGRSPSPYAGDIDSPPMEINEDDDIPEASPPGRSPAAAHGAPFSASQEVATAGADYDGEFDDEIRRVSNRSASSGGENTGDDPHADALRGLL</sequence>
<feature type="region of interest" description="Disordered" evidence="1">
    <location>
        <begin position="565"/>
        <end position="660"/>
    </location>
</feature>
<feature type="region of interest" description="Disordered" evidence="1">
    <location>
        <begin position="151"/>
        <end position="170"/>
    </location>
</feature>
<dbReference type="Pfam" id="PF20149">
    <property type="entry name" value="DUF6532"/>
    <property type="match status" value="1"/>
</dbReference>
<evidence type="ECO:0000313" key="3">
    <source>
        <dbReference type="EMBL" id="RDX43380.1"/>
    </source>
</evidence>
<dbReference type="InterPro" id="IPR045341">
    <property type="entry name" value="DUF6532"/>
</dbReference>
<reference evidence="3 4" key="1">
    <citation type="journal article" date="2018" name="Biotechnol. Biofuels">
        <title>Integrative visual omics of the white-rot fungus Polyporus brumalis exposes the biotechnological potential of its oxidative enzymes for delignifying raw plant biomass.</title>
        <authorList>
            <person name="Miyauchi S."/>
            <person name="Rancon A."/>
            <person name="Drula E."/>
            <person name="Hage H."/>
            <person name="Chaduli D."/>
            <person name="Favel A."/>
            <person name="Grisel S."/>
            <person name="Henrissat B."/>
            <person name="Herpoel-Gimbert I."/>
            <person name="Ruiz-Duenas F.J."/>
            <person name="Chevret D."/>
            <person name="Hainaut M."/>
            <person name="Lin J."/>
            <person name="Wang M."/>
            <person name="Pangilinan J."/>
            <person name="Lipzen A."/>
            <person name="Lesage-Meessen L."/>
            <person name="Navarro D."/>
            <person name="Riley R."/>
            <person name="Grigoriev I.V."/>
            <person name="Zhou S."/>
            <person name="Raouche S."/>
            <person name="Rosso M.N."/>
        </authorList>
    </citation>
    <scope>NUCLEOTIDE SEQUENCE [LARGE SCALE GENOMIC DNA]</scope>
    <source>
        <strain evidence="3 4">BRFM 1820</strain>
    </source>
</reference>
<feature type="domain" description="DUF6532" evidence="2">
    <location>
        <begin position="378"/>
        <end position="431"/>
    </location>
</feature>
<feature type="region of interest" description="Disordered" evidence="1">
    <location>
        <begin position="487"/>
        <end position="518"/>
    </location>
</feature>
<feature type="region of interest" description="Disordered" evidence="1">
    <location>
        <begin position="76"/>
        <end position="145"/>
    </location>
</feature>
<evidence type="ECO:0000313" key="4">
    <source>
        <dbReference type="Proteomes" id="UP000256964"/>
    </source>
</evidence>
<organism evidence="3 4">
    <name type="scientific">Lentinus brumalis</name>
    <dbReference type="NCBI Taxonomy" id="2498619"/>
    <lineage>
        <taxon>Eukaryota</taxon>
        <taxon>Fungi</taxon>
        <taxon>Dikarya</taxon>
        <taxon>Basidiomycota</taxon>
        <taxon>Agaricomycotina</taxon>
        <taxon>Agaricomycetes</taxon>
        <taxon>Polyporales</taxon>
        <taxon>Polyporaceae</taxon>
        <taxon>Lentinus</taxon>
    </lineage>
</organism>